<dbReference type="Proteomes" id="UP000037122">
    <property type="component" value="Unassembled WGS sequence"/>
</dbReference>
<name>A0A0L0NSA7_CANAR</name>
<accession>A0A0L0NSA7</accession>
<proteinExistence type="predicted"/>
<dbReference type="VEuPathDB" id="FungiDB:QG37_06565"/>
<reference evidence="2" key="1">
    <citation type="journal article" date="2015" name="BMC Genomics">
        <title>Draft genome of a commonly misdiagnosed multidrug resistant pathogen Candida auris.</title>
        <authorList>
            <person name="Chatterjee S."/>
            <person name="Alampalli S.V."/>
            <person name="Nageshan R.K."/>
            <person name="Chettiar S.T."/>
            <person name="Joshi S."/>
            <person name="Tatu U.S."/>
        </authorList>
    </citation>
    <scope>NUCLEOTIDE SEQUENCE [LARGE SCALE GENOMIC DNA]</scope>
    <source>
        <strain evidence="2">6684</strain>
    </source>
</reference>
<sequence length="59" mass="6882">MSFVVFIGSKRLIVRLEFSDLTSNNIRFTNTFDFFPQLMEVIEVSRDFRSINAFLDVGT</sequence>
<gene>
    <name evidence="1" type="ORF">QG37_06565</name>
</gene>
<dbReference type="AlphaFoldDB" id="A0A0L0NSA7"/>
<organism evidence="1 2">
    <name type="scientific">Candidozyma auris</name>
    <name type="common">Yeast</name>
    <name type="synonym">Candida auris</name>
    <dbReference type="NCBI Taxonomy" id="498019"/>
    <lineage>
        <taxon>Eukaryota</taxon>
        <taxon>Fungi</taxon>
        <taxon>Dikarya</taxon>
        <taxon>Ascomycota</taxon>
        <taxon>Saccharomycotina</taxon>
        <taxon>Pichiomycetes</taxon>
        <taxon>Metschnikowiaceae</taxon>
        <taxon>Candidozyma</taxon>
    </lineage>
</organism>
<evidence type="ECO:0000313" key="2">
    <source>
        <dbReference type="Proteomes" id="UP000037122"/>
    </source>
</evidence>
<comment type="caution">
    <text evidence="1">The sequence shown here is derived from an EMBL/GenBank/DDBJ whole genome shotgun (WGS) entry which is preliminary data.</text>
</comment>
<evidence type="ECO:0000313" key="1">
    <source>
        <dbReference type="EMBL" id="KND97021.1"/>
    </source>
</evidence>
<dbReference type="EMBL" id="LGST01000046">
    <property type="protein sequence ID" value="KND97021.1"/>
    <property type="molecule type" value="Genomic_DNA"/>
</dbReference>
<protein>
    <submittedName>
        <fullName evidence="1">Uncharacterized protein</fullName>
    </submittedName>
</protein>